<dbReference type="OrthoDB" id="5522061at2759"/>
<organism evidence="3 4">
    <name type="scientific">Coniella lustricola</name>
    <dbReference type="NCBI Taxonomy" id="2025994"/>
    <lineage>
        <taxon>Eukaryota</taxon>
        <taxon>Fungi</taxon>
        <taxon>Dikarya</taxon>
        <taxon>Ascomycota</taxon>
        <taxon>Pezizomycotina</taxon>
        <taxon>Sordariomycetes</taxon>
        <taxon>Sordariomycetidae</taxon>
        <taxon>Diaporthales</taxon>
        <taxon>Schizoparmaceae</taxon>
        <taxon>Coniella</taxon>
    </lineage>
</organism>
<keyword evidence="4" id="KW-1185">Reference proteome</keyword>
<feature type="compositionally biased region" description="Low complexity" evidence="1">
    <location>
        <begin position="55"/>
        <end position="68"/>
    </location>
</feature>
<proteinExistence type="predicted"/>
<evidence type="ECO:0000259" key="2">
    <source>
        <dbReference type="Pfam" id="PF20978"/>
    </source>
</evidence>
<feature type="region of interest" description="Disordered" evidence="1">
    <location>
        <begin position="1"/>
        <end position="68"/>
    </location>
</feature>
<dbReference type="PANTHER" id="PTHR15004:SF0">
    <property type="entry name" value="GLUTAMYL-TRNA(GLN) AMIDOTRANSFERASE SUBUNIT C, MITOCHONDRIAL"/>
    <property type="match status" value="1"/>
</dbReference>
<dbReference type="GO" id="GO:0032543">
    <property type="term" value="P:mitochondrial translation"/>
    <property type="evidence" value="ECO:0007669"/>
    <property type="project" value="TreeGrafter"/>
</dbReference>
<evidence type="ECO:0000313" key="3">
    <source>
        <dbReference type="EMBL" id="PSS00522.1"/>
    </source>
</evidence>
<dbReference type="GO" id="GO:0030956">
    <property type="term" value="C:glutamyl-tRNA(Gln) amidotransferase complex"/>
    <property type="evidence" value="ECO:0007669"/>
    <property type="project" value="TreeGrafter"/>
</dbReference>
<gene>
    <name evidence="3" type="ORF">BD289DRAFT_450298</name>
</gene>
<name>A0A2T3AJ62_9PEZI</name>
<reference evidence="3 4" key="1">
    <citation type="journal article" date="2018" name="Mycol. Prog.">
        <title>Coniella lustricola, a new species from submerged detritus.</title>
        <authorList>
            <person name="Raudabaugh D.B."/>
            <person name="Iturriaga T."/>
            <person name="Carver A."/>
            <person name="Mondo S."/>
            <person name="Pangilinan J."/>
            <person name="Lipzen A."/>
            <person name="He G."/>
            <person name="Amirebrahimi M."/>
            <person name="Grigoriev I.V."/>
            <person name="Miller A.N."/>
        </authorList>
    </citation>
    <scope>NUCLEOTIDE SEQUENCE [LARGE SCALE GENOMIC DNA]</scope>
    <source>
        <strain evidence="3 4">B22-T-1</strain>
    </source>
</reference>
<protein>
    <recommendedName>
        <fullName evidence="2">Glutamyl-tRNA amidotransferase complex subunit Gta3 domain-containing protein</fullName>
    </recommendedName>
</protein>
<feature type="compositionally biased region" description="Polar residues" evidence="1">
    <location>
        <begin position="29"/>
        <end position="42"/>
    </location>
</feature>
<evidence type="ECO:0000313" key="4">
    <source>
        <dbReference type="Proteomes" id="UP000241462"/>
    </source>
</evidence>
<feature type="region of interest" description="Disordered" evidence="1">
    <location>
        <begin position="150"/>
        <end position="173"/>
    </location>
</feature>
<dbReference type="EMBL" id="KZ678383">
    <property type="protein sequence ID" value="PSS00522.1"/>
    <property type="molecule type" value="Genomic_DNA"/>
</dbReference>
<dbReference type="GO" id="GO:0006450">
    <property type="term" value="P:regulation of translational fidelity"/>
    <property type="evidence" value="ECO:0007669"/>
    <property type="project" value="InterPro"/>
</dbReference>
<dbReference type="Proteomes" id="UP000241462">
    <property type="component" value="Unassembled WGS sequence"/>
</dbReference>
<dbReference type="InterPro" id="IPR003837">
    <property type="entry name" value="GatC"/>
</dbReference>
<dbReference type="GO" id="GO:0070681">
    <property type="term" value="P:glutaminyl-tRNAGln biosynthesis via transamidation"/>
    <property type="evidence" value="ECO:0007669"/>
    <property type="project" value="TreeGrafter"/>
</dbReference>
<dbReference type="AlphaFoldDB" id="A0A2T3AJ62"/>
<dbReference type="PANTHER" id="PTHR15004">
    <property type="entry name" value="GLUTAMYL-TRNA(GLN) AMIDOTRANSFERASE SUBUNIT C, MITOCHONDRIAL"/>
    <property type="match status" value="1"/>
</dbReference>
<accession>A0A2T3AJ62</accession>
<dbReference type="Pfam" id="PF20978">
    <property type="entry name" value="Gta3"/>
    <property type="match status" value="1"/>
</dbReference>
<dbReference type="InParanoid" id="A0A2T3AJ62"/>
<evidence type="ECO:0000256" key="1">
    <source>
        <dbReference type="SAM" id="MobiDB-lite"/>
    </source>
</evidence>
<feature type="compositionally biased region" description="Low complexity" evidence="1">
    <location>
        <begin position="10"/>
        <end position="28"/>
    </location>
</feature>
<sequence>MSNSALRPFSTPSSQPTQPQSQPQSQQQRDLTTILTRPTWSVRSLLPQPQPQPPTSTHTQPPQQPTIPASTLSHLLRLSSLPQPSTPDQQASMLETLHTQLHFVRAIQAVDTSGVAPLRAIRDETCAGQEENTITLDTLRGVLGQEEAMGFRKRPRRVPTSGALNGQDGADEGKLEEALVEAATRDRRERGYYLVHKGSAKGAE</sequence>
<dbReference type="GO" id="GO:0005739">
    <property type="term" value="C:mitochondrion"/>
    <property type="evidence" value="ECO:0007669"/>
    <property type="project" value="TreeGrafter"/>
</dbReference>
<dbReference type="InterPro" id="IPR049545">
    <property type="entry name" value="Gta3_dom"/>
</dbReference>
<feature type="domain" description="Glutamyl-tRNA amidotransferase complex subunit Gta3" evidence="2">
    <location>
        <begin position="60"/>
        <end position="118"/>
    </location>
</feature>